<name>A0ABD2KF86_9BILA</name>
<gene>
    <name evidence="1" type="ORF">niasHT_023120</name>
</gene>
<comment type="caution">
    <text evidence="1">The sequence shown here is derived from an EMBL/GenBank/DDBJ whole genome shotgun (WGS) entry which is preliminary data.</text>
</comment>
<sequence length="157" mass="17552">MSSRHYVVAQASAEDYVIVAAAFDHEPFFVRVGNDMLQGLGLQRNLAVGDTLVLFGYDWRAAFEQIAQIGHPTLPGWLHQDQIMRLAESQSVQSVVLVPSLIMPGVIRAINNGRHQGHRIVCSVNVLVHGRIRTLTKRNMHEDVIEHLVEGQMCTCM</sequence>
<reference evidence="1 2" key="1">
    <citation type="submission" date="2024-10" db="EMBL/GenBank/DDBJ databases">
        <authorList>
            <person name="Kim D."/>
        </authorList>
    </citation>
    <scope>NUCLEOTIDE SEQUENCE [LARGE SCALE GENOMIC DNA]</scope>
    <source>
        <strain evidence="1">BH-2024</strain>
    </source>
</reference>
<evidence type="ECO:0000313" key="2">
    <source>
        <dbReference type="Proteomes" id="UP001620626"/>
    </source>
</evidence>
<proteinExistence type="predicted"/>
<organism evidence="1 2">
    <name type="scientific">Heterodera trifolii</name>
    <dbReference type="NCBI Taxonomy" id="157864"/>
    <lineage>
        <taxon>Eukaryota</taxon>
        <taxon>Metazoa</taxon>
        <taxon>Ecdysozoa</taxon>
        <taxon>Nematoda</taxon>
        <taxon>Chromadorea</taxon>
        <taxon>Rhabditida</taxon>
        <taxon>Tylenchina</taxon>
        <taxon>Tylenchomorpha</taxon>
        <taxon>Tylenchoidea</taxon>
        <taxon>Heteroderidae</taxon>
        <taxon>Heteroderinae</taxon>
        <taxon>Heterodera</taxon>
    </lineage>
</organism>
<dbReference type="EMBL" id="JBICBT010000775">
    <property type="protein sequence ID" value="KAL3101600.1"/>
    <property type="molecule type" value="Genomic_DNA"/>
</dbReference>
<dbReference type="AlphaFoldDB" id="A0ABD2KF86"/>
<accession>A0ABD2KF86</accession>
<evidence type="ECO:0000313" key="1">
    <source>
        <dbReference type="EMBL" id="KAL3101600.1"/>
    </source>
</evidence>
<dbReference type="Proteomes" id="UP001620626">
    <property type="component" value="Unassembled WGS sequence"/>
</dbReference>
<protein>
    <submittedName>
        <fullName evidence="1">Uncharacterized protein</fullName>
    </submittedName>
</protein>
<keyword evidence="2" id="KW-1185">Reference proteome</keyword>